<organism evidence="2 3">
    <name type="scientific">Liparis tanakae</name>
    <name type="common">Tanaka's snailfish</name>
    <dbReference type="NCBI Taxonomy" id="230148"/>
    <lineage>
        <taxon>Eukaryota</taxon>
        <taxon>Metazoa</taxon>
        <taxon>Chordata</taxon>
        <taxon>Craniata</taxon>
        <taxon>Vertebrata</taxon>
        <taxon>Euteleostomi</taxon>
        <taxon>Actinopterygii</taxon>
        <taxon>Neopterygii</taxon>
        <taxon>Teleostei</taxon>
        <taxon>Neoteleostei</taxon>
        <taxon>Acanthomorphata</taxon>
        <taxon>Eupercaria</taxon>
        <taxon>Perciformes</taxon>
        <taxon>Cottioidei</taxon>
        <taxon>Cottales</taxon>
        <taxon>Liparidae</taxon>
        <taxon>Liparis</taxon>
    </lineage>
</organism>
<keyword evidence="3" id="KW-1185">Reference proteome</keyword>
<dbReference type="EMBL" id="SRLO01001922">
    <property type="protein sequence ID" value="TNN34632.1"/>
    <property type="molecule type" value="Genomic_DNA"/>
</dbReference>
<comment type="caution">
    <text evidence="2">The sequence shown here is derived from an EMBL/GenBank/DDBJ whole genome shotgun (WGS) entry which is preliminary data.</text>
</comment>
<proteinExistence type="predicted"/>
<gene>
    <name evidence="2" type="ORF">EYF80_055208</name>
</gene>
<evidence type="ECO:0000256" key="1">
    <source>
        <dbReference type="SAM" id="MobiDB-lite"/>
    </source>
</evidence>
<evidence type="ECO:0000313" key="3">
    <source>
        <dbReference type="Proteomes" id="UP000314294"/>
    </source>
</evidence>
<accession>A0A4Z2F2C0</accession>
<reference evidence="2 3" key="1">
    <citation type="submission" date="2019-03" db="EMBL/GenBank/DDBJ databases">
        <title>First draft genome of Liparis tanakae, snailfish: a comprehensive survey of snailfish specific genes.</title>
        <authorList>
            <person name="Kim W."/>
            <person name="Song I."/>
            <person name="Jeong J.-H."/>
            <person name="Kim D."/>
            <person name="Kim S."/>
            <person name="Ryu S."/>
            <person name="Song J.Y."/>
            <person name="Lee S.K."/>
        </authorList>
    </citation>
    <scope>NUCLEOTIDE SEQUENCE [LARGE SCALE GENOMIC DNA]</scope>
    <source>
        <tissue evidence="2">Muscle</tissue>
    </source>
</reference>
<dbReference type="AlphaFoldDB" id="A0A4Z2F2C0"/>
<protein>
    <submittedName>
        <fullName evidence="2">Uncharacterized protein</fullName>
    </submittedName>
</protein>
<evidence type="ECO:0000313" key="2">
    <source>
        <dbReference type="EMBL" id="TNN34632.1"/>
    </source>
</evidence>
<feature type="region of interest" description="Disordered" evidence="1">
    <location>
        <begin position="1"/>
        <end position="32"/>
    </location>
</feature>
<name>A0A4Z2F2C0_9TELE</name>
<dbReference type="Proteomes" id="UP000314294">
    <property type="component" value="Unassembled WGS sequence"/>
</dbReference>
<sequence>MTVKPVHHNAFEMSANKATPPPSGHPGTVQAHSTQTHPMLFTLMKPIFRAARRRIIPLLNPGHAHRPQTTPPPAR</sequence>